<comment type="caution">
    <text evidence="3">The sequence shown here is derived from an EMBL/GenBank/DDBJ whole genome shotgun (WGS) entry which is preliminary data.</text>
</comment>
<dbReference type="AlphaFoldDB" id="A0A553HRM9"/>
<keyword evidence="2" id="KW-0472">Membrane</keyword>
<gene>
    <name evidence="3" type="ORF">FHL15_008573</name>
</gene>
<feature type="region of interest" description="Disordered" evidence="1">
    <location>
        <begin position="498"/>
        <end position="540"/>
    </location>
</feature>
<dbReference type="PANTHER" id="PTHR37577">
    <property type="entry name" value="INTEGRAL MEMBRANE PROTEIN"/>
    <property type="match status" value="1"/>
</dbReference>
<dbReference type="EMBL" id="VFLP01000054">
    <property type="protein sequence ID" value="TRX90600.1"/>
    <property type="molecule type" value="Genomic_DNA"/>
</dbReference>
<dbReference type="InterPro" id="IPR053018">
    <property type="entry name" value="Elsinochrome_Biosynth-Asso"/>
</dbReference>
<reference evidence="4" key="1">
    <citation type="submission" date="2019-06" db="EMBL/GenBank/DDBJ databases">
        <title>Draft genome sequence of the griseofulvin-producing fungus Xylaria cubensis strain G536.</title>
        <authorList>
            <person name="Mead M.E."/>
            <person name="Raja H.A."/>
            <person name="Steenwyk J.L."/>
            <person name="Knowles S.L."/>
            <person name="Oberlies N.H."/>
            <person name="Rokas A."/>
        </authorList>
    </citation>
    <scope>NUCLEOTIDE SEQUENCE [LARGE SCALE GENOMIC DNA]</scope>
    <source>
        <strain evidence="4">G536</strain>
    </source>
</reference>
<dbReference type="Proteomes" id="UP000319160">
    <property type="component" value="Unassembled WGS sequence"/>
</dbReference>
<feature type="transmembrane region" description="Helical" evidence="2">
    <location>
        <begin position="383"/>
        <end position="402"/>
    </location>
</feature>
<name>A0A553HRM9_9PEZI</name>
<protein>
    <submittedName>
        <fullName evidence="3">Uncharacterized protein</fullName>
    </submittedName>
</protein>
<evidence type="ECO:0000313" key="4">
    <source>
        <dbReference type="Proteomes" id="UP000319160"/>
    </source>
</evidence>
<evidence type="ECO:0000256" key="1">
    <source>
        <dbReference type="SAM" id="MobiDB-lite"/>
    </source>
</evidence>
<keyword evidence="2" id="KW-0812">Transmembrane</keyword>
<feature type="transmembrane region" description="Helical" evidence="2">
    <location>
        <begin position="409"/>
        <end position="430"/>
    </location>
</feature>
<accession>A0A553HRM9</accession>
<feature type="transmembrane region" description="Helical" evidence="2">
    <location>
        <begin position="442"/>
        <end position="462"/>
    </location>
</feature>
<feature type="transmembrane region" description="Helical" evidence="2">
    <location>
        <begin position="548"/>
        <end position="568"/>
    </location>
</feature>
<evidence type="ECO:0000256" key="2">
    <source>
        <dbReference type="SAM" id="Phobius"/>
    </source>
</evidence>
<evidence type="ECO:0000313" key="3">
    <source>
        <dbReference type="EMBL" id="TRX90600.1"/>
    </source>
</evidence>
<organism evidence="3 4">
    <name type="scientific">Xylaria flabelliformis</name>
    <dbReference type="NCBI Taxonomy" id="2512241"/>
    <lineage>
        <taxon>Eukaryota</taxon>
        <taxon>Fungi</taxon>
        <taxon>Dikarya</taxon>
        <taxon>Ascomycota</taxon>
        <taxon>Pezizomycotina</taxon>
        <taxon>Sordariomycetes</taxon>
        <taxon>Xylariomycetidae</taxon>
        <taxon>Xylariales</taxon>
        <taxon>Xylariaceae</taxon>
        <taxon>Xylaria</taxon>
    </lineage>
</organism>
<feature type="transmembrane region" description="Helical" evidence="2">
    <location>
        <begin position="160"/>
        <end position="181"/>
    </location>
</feature>
<proteinExistence type="predicted"/>
<feature type="transmembrane region" description="Helical" evidence="2">
    <location>
        <begin position="580"/>
        <end position="599"/>
    </location>
</feature>
<feature type="transmembrane region" description="Helical" evidence="2">
    <location>
        <begin position="43"/>
        <end position="66"/>
    </location>
</feature>
<feature type="transmembrane region" description="Helical" evidence="2">
    <location>
        <begin position="611"/>
        <end position="630"/>
    </location>
</feature>
<keyword evidence="2" id="KW-1133">Transmembrane helix</keyword>
<feature type="transmembrane region" description="Helical" evidence="2">
    <location>
        <begin position="193"/>
        <end position="215"/>
    </location>
</feature>
<dbReference type="OrthoDB" id="5427664at2759"/>
<dbReference type="PANTHER" id="PTHR37577:SF1">
    <property type="entry name" value="INTEGRAL MEMBRANE PROTEIN"/>
    <property type="match status" value="1"/>
</dbReference>
<keyword evidence="4" id="KW-1185">Reference proteome</keyword>
<sequence length="691" mass="76709">MIPVPLERHVEMCLLMATSLARESVSHPPLAFTVPRIANNRRMQVTAGFVVTGWLTVVIVLCYYVAGFSLPQGDPRPSGDSETDPPENRTDRLANRFDQTIVVTTRSLVHRGLAGLARSILAMCDIQIATGLGILISGYLSLCPQEGTQGALSSYHWHTIVSLAWLSSLTHQGGLIFLRFYFRKHRWQRNCRLILMATLLILLLVSMTPIAYFNWYHKRFVVAMRDLDGELLVQITVLGKSAAQPSMPAVCFFNLSRATSLFKEADPCPFSDIVIGDIGVHVRDNVYIPNGTPEEVYKQKMRELLCNHNATLLGTAALQSTIVGAVATGTNFLARVASLMDGPSDLFKCYIRQPLGRKCRCMINQISAAENCLLGRVLGKESWGLVVVNPLVALYLYGQLTLDFVTSEACSICLLLFYATLGTIRVFATYTPQCQHIHDDGWTFGQILAVILLLSPLMFVVLELFHGGSETWAQVHDRSEPLTQELLNAGQTGIELGSISTNSTQPQQADTRETLASGQPTRRPSSGRQETNLFDESHTRPENWREPAAWAFLSLVILFMSEASQYMLVSFNTPGTLSQFFALTALTFPVHCYLIILLGLSTAKKLYARPLMRLCAAVFAASSVVPSLALKSYVTVPINPVKVQVPVKRSWQSWRNLRYDLIYKIFVSVEIVLILIEITDSGALDDDIYHG</sequence>
<feature type="compositionally biased region" description="Polar residues" evidence="1">
    <location>
        <begin position="498"/>
        <end position="534"/>
    </location>
</feature>
<dbReference type="STRING" id="2512241.A0A553HRM9"/>